<gene>
    <name evidence="9" type="primary">atp8</name>
</gene>
<accession>A0A173FZR3</accession>
<evidence type="ECO:0000256" key="2">
    <source>
        <dbReference type="ARBA" id="ARBA00022692"/>
    </source>
</evidence>
<evidence type="ECO:0000256" key="4">
    <source>
        <dbReference type="ARBA" id="ARBA00023128"/>
    </source>
</evidence>
<evidence type="ECO:0000256" key="1">
    <source>
        <dbReference type="ARBA" id="ARBA00004325"/>
    </source>
</evidence>
<reference evidence="9" key="2">
    <citation type="submission" date="2016-06" db="EMBL/GenBank/DDBJ databases">
        <title>Genomic and phylogenetic analysis of Gastroclonium compressum supports its reinstatement to Coeloseira (Champiaceae, Rhodophyta).</title>
        <authorList>
            <person name="Kilpatrick Z."/>
            <person name="Hughey J.R."/>
        </authorList>
    </citation>
    <scope>NUCLEOTIDE SEQUENCE</scope>
</reference>
<keyword evidence="6" id="KW-0066">ATP synthesis</keyword>
<evidence type="ECO:0000256" key="7">
    <source>
        <dbReference type="SAM" id="Phobius"/>
    </source>
</evidence>
<evidence type="ECO:0000259" key="8">
    <source>
        <dbReference type="Pfam" id="PF02326"/>
    </source>
</evidence>
<feature type="domain" description="ATP synthase YMF19-like N-terminal" evidence="8">
    <location>
        <begin position="2"/>
        <end position="72"/>
    </location>
</feature>
<dbReference type="EMBL" id="KU053956">
    <property type="protein sequence ID" value="ANH09515.1"/>
    <property type="molecule type" value="Genomic_DNA"/>
</dbReference>
<dbReference type="Pfam" id="PF02326">
    <property type="entry name" value="YMF19"/>
    <property type="match status" value="1"/>
</dbReference>
<evidence type="ECO:0000256" key="6">
    <source>
        <dbReference type="ARBA" id="ARBA00023310"/>
    </source>
</evidence>
<organism evidence="9">
    <name type="scientific">Gastroclonium compressum</name>
    <name type="common">Red alga</name>
    <name type="synonym">Coeloseira compressa</name>
    <dbReference type="NCBI Taxonomy" id="1852973"/>
    <lineage>
        <taxon>Eukaryota</taxon>
        <taxon>Rhodophyta</taxon>
        <taxon>Florideophyceae</taxon>
        <taxon>Rhodymeniophycidae</taxon>
        <taxon>Rhodymeniales</taxon>
        <taxon>Champiaceae</taxon>
        <taxon>Coeloseira</taxon>
    </lineage>
</organism>
<comment type="subcellular location">
    <subcellularLocation>
        <location evidence="1">Mitochondrion membrane</location>
    </subcellularLocation>
</comment>
<name>A0A173FZR3_GASCM</name>
<proteinExistence type="predicted"/>
<evidence type="ECO:0000313" key="9">
    <source>
        <dbReference type="EMBL" id="ANH09515.1"/>
    </source>
</evidence>
<feature type="transmembrane region" description="Helical" evidence="7">
    <location>
        <begin position="12"/>
        <end position="32"/>
    </location>
</feature>
<geneLocation type="mitochondrion" evidence="9"/>
<evidence type="ECO:0000256" key="3">
    <source>
        <dbReference type="ARBA" id="ARBA00022989"/>
    </source>
</evidence>
<keyword evidence="2 7" id="KW-0812">Transmembrane</keyword>
<dbReference type="InterPro" id="IPR003319">
    <property type="entry name" value="YMF19-like_N"/>
</dbReference>
<keyword evidence="3 7" id="KW-1133">Transmembrane helix</keyword>
<dbReference type="AlphaFoldDB" id="A0A173FZR3"/>
<dbReference type="GO" id="GO:0006754">
    <property type="term" value="P:ATP biosynthetic process"/>
    <property type="evidence" value="ECO:0007669"/>
    <property type="project" value="UniProtKB-KW"/>
</dbReference>
<evidence type="ECO:0000256" key="5">
    <source>
        <dbReference type="ARBA" id="ARBA00023136"/>
    </source>
</evidence>
<sequence>MPQLDLTIIFSQIFWLILVFSILYSFLLHFLLPKFLISIKARKAIIYNNSSKISLLHHHLEIKQKFIQNKLLTKLSFIRNEVNHFWLLNNFFQNQGNLLNLDKKISFTLFNLTNYHSLPVLKSLTLYSKSLNLKSCR</sequence>
<keyword evidence="4 9" id="KW-0496">Mitochondrion</keyword>
<keyword evidence="5 7" id="KW-0472">Membrane</keyword>
<dbReference type="GO" id="GO:0031966">
    <property type="term" value="C:mitochondrial membrane"/>
    <property type="evidence" value="ECO:0007669"/>
    <property type="project" value="UniProtKB-SubCell"/>
</dbReference>
<reference evidence="9" key="1">
    <citation type="submission" date="2015-11" db="EMBL/GenBank/DDBJ databases">
        <authorList>
            <person name="Zhang Y."/>
            <person name="Guo Z."/>
        </authorList>
    </citation>
    <scope>NUCLEOTIDE SEQUENCE</scope>
</reference>
<protein>
    <submittedName>
        <fullName evidence="9">ATP synthase F0 subunit 8</fullName>
    </submittedName>
</protein>